<feature type="active site" description="Proton acceptor" evidence="7">
    <location>
        <position position="19"/>
    </location>
</feature>
<evidence type="ECO:0000256" key="6">
    <source>
        <dbReference type="ARBA" id="ARBA00050038"/>
    </source>
</evidence>
<feature type="binding site" evidence="7">
    <location>
        <position position="14"/>
    </location>
    <ligand>
        <name>tRNA</name>
        <dbReference type="ChEBI" id="CHEBI:17843"/>
    </ligand>
</feature>
<evidence type="ECO:0000256" key="4">
    <source>
        <dbReference type="ARBA" id="ARBA00022884"/>
    </source>
</evidence>
<dbReference type="CDD" id="cd00462">
    <property type="entry name" value="PTH"/>
    <property type="match status" value="1"/>
</dbReference>
<comment type="similarity">
    <text evidence="5 7 9">Belongs to the PTH family.</text>
</comment>
<evidence type="ECO:0000256" key="2">
    <source>
        <dbReference type="ARBA" id="ARBA00022555"/>
    </source>
</evidence>
<dbReference type="OrthoDB" id="9800507at2"/>
<comment type="function">
    <text evidence="7">Catalyzes the release of premature peptidyl moieties from peptidyl-tRNA molecules trapped in stalled 50S ribosomal subunits, and thus maintains levels of free tRNAs and 50S ribosomes.</text>
</comment>
<reference evidence="10 11" key="1">
    <citation type="submission" date="2017-05" db="EMBL/GenBank/DDBJ databases">
        <authorList>
            <person name="Varghese N."/>
            <person name="Submissions S."/>
        </authorList>
    </citation>
    <scope>NUCLEOTIDE SEQUENCE [LARGE SCALE GENOMIC DNA]</scope>
    <source>
        <strain evidence="10 11">DSM 21194</strain>
    </source>
</reference>
<dbReference type="EMBL" id="FXTH01000008">
    <property type="protein sequence ID" value="SMO66400.1"/>
    <property type="molecule type" value="Genomic_DNA"/>
</dbReference>
<evidence type="ECO:0000256" key="8">
    <source>
        <dbReference type="RuleBase" id="RU000673"/>
    </source>
</evidence>
<dbReference type="GO" id="GO:0000049">
    <property type="term" value="F:tRNA binding"/>
    <property type="evidence" value="ECO:0007669"/>
    <property type="project" value="UniProtKB-UniRule"/>
</dbReference>
<keyword evidence="2 7" id="KW-0820">tRNA-binding</keyword>
<dbReference type="Proteomes" id="UP000317593">
    <property type="component" value="Unassembled WGS sequence"/>
</dbReference>
<dbReference type="InterPro" id="IPR001328">
    <property type="entry name" value="Pept_tRNA_hydro"/>
</dbReference>
<name>A0A521D6A1_9BACT</name>
<proteinExistence type="inferred from homology"/>
<keyword evidence="7" id="KW-0963">Cytoplasm</keyword>
<dbReference type="GO" id="GO:0006515">
    <property type="term" value="P:protein quality control for misfolded or incompletely synthesized proteins"/>
    <property type="evidence" value="ECO:0007669"/>
    <property type="project" value="UniProtKB-UniRule"/>
</dbReference>
<dbReference type="GO" id="GO:0005737">
    <property type="term" value="C:cytoplasm"/>
    <property type="evidence" value="ECO:0007669"/>
    <property type="project" value="UniProtKB-SubCell"/>
</dbReference>
<comment type="catalytic activity">
    <reaction evidence="7 8">
        <text>an N-acyl-L-alpha-aminoacyl-tRNA + H2O = an N-acyl-L-amino acid + a tRNA + H(+)</text>
        <dbReference type="Rhea" id="RHEA:54448"/>
        <dbReference type="Rhea" id="RHEA-COMP:10123"/>
        <dbReference type="Rhea" id="RHEA-COMP:13883"/>
        <dbReference type="ChEBI" id="CHEBI:15377"/>
        <dbReference type="ChEBI" id="CHEBI:15378"/>
        <dbReference type="ChEBI" id="CHEBI:59874"/>
        <dbReference type="ChEBI" id="CHEBI:78442"/>
        <dbReference type="ChEBI" id="CHEBI:138191"/>
        <dbReference type="EC" id="3.1.1.29"/>
    </reaction>
</comment>
<protein>
    <recommendedName>
        <fullName evidence="6 7">Peptidyl-tRNA hydrolase</fullName>
        <shortName evidence="7">Pth</shortName>
        <ecNumber evidence="1 7">3.1.1.29</ecNumber>
    </recommendedName>
</protein>
<dbReference type="HAMAP" id="MF_00083">
    <property type="entry name" value="Pept_tRNA_hydro_bact"/>
    <property type="match status" value="1"/>
</dbReference>
<evidence type="ECO:0000256" key="9">
    <source>
        <dbReference type="RuleBase" id="RU004320"/>
    </source>
</evidence>
<dbReference type="SUPFAM" id="SSF53178">
    <property type="entry name" value="Peptidyl-tRNA hydrolase-like"/>
    <property type="match status" value="1"/>
</dbReference>
<dbReference type="NCBIfam" id="TIGR00447">
    <property type="entry name" value="pth"/>
    <property type="match status" value="1"/>
</dbReference>
<feature type="binding site" evidence="7">
    <location>
        <position position="66"/>
    </location>
    <ligand>
        <name>tRNA</name>
        <dbReference type="ChEBI" id="CHEBI:17843"/>
    </ligand>
</feature>
<evidence type="ECO:0000313" key="11">
    <source>
        <dbReference type="Proteomes" id="UP000317593"/>
    </source>
</evidence>
<accession>A0A521D6A1</accession>
<organism evidence="10 11">
    <name type="scientific">Fodinibius sediminis</name>
    <dbReference type="NCBI Taxonomy" id="1214077"/>
    <lineage>
        <taxon>Bacteria</taxon>
        <taxon>Pseudomonadati</taxon>
        <taxon>Balneolota</taxon>
        <taxon>Balneolia</taxon>
        <taxon>Balneolales</taxon>
        <taxon>Balneolaceae</taxon>
        <taxon>Fodinibius</taxon>
    </lineage>
</organism>
<feature type="binding site" evidence="7">
    <location>
        <position position="64"/>
    </location>
    <ligand>
        <name>tRNA</name>
        <dbReference type="ChEBI" id="CHEBI:17843"/>
    </ligand>
</feature>
<evidence type="ECO:0000313" key="10">
    <source>
        <dbReference type="EMBL" id="SMO66400.1"/>
    </source>
</evidence>
<evidence type="ECO:0000256" key="5">
    <source>
        <dbReference type="ARBA" id="ARBA00038063"/>
    </source>
</evidence>
<dbReference type="RefSeq" id="WP_142714534.1">
    <property type="nucleotide sequence ID" value="NZ_FXTH01000008.1"/>
</dbReference>
<dbReference type="InterPro" id="IPR018171">
    <property type="entry name" value="Pept_tRNA_hydro_CS"/>
</dbReference>
<gene>
    <name evidence="7" type="primary">pth</name>
    <name evidence="10" type="ORF">SAMN06265218_108110</name>
</gene>
<dbReference type="InterPro" id="IPR036416">
    <property type="entry name" value="Pept_tRNA_hydro_sf"/>
</dbReference>
<dbReference type="PANTHER" id="PTHR17224:SF1">
    <property type="entry name" value="PEPTIDYL-TRNA HYDROLASE"/>
    <property type="match status" value="1"/>
</dbReference>
<comment type="function">
    <text evidence="7">Hydrolyzes ribosome-free peptidyl-tRNAs (with 1 or more amino acids incorporated), which drop off the ribosome during protein synthesis, or as a result of ribosome stalling.</text>
</comment>
<dbReference type="Pfam" id="PF01195">
    <property type="entry name" value="Pept_tRNA_hydro"/>
    <property type="match status" value="1"/>
</dbReference>
<dbReference type="EC" id="3.1.1.29" evidence="1 7"/>
<keyword evidence="3 7" id="KW-0378">Hydrolase</keyword>
<feature type="site" description="Discriminates between blocked and unblocked aminoacyl-tRNA" evidence="7">
    <location>
        <position position="9"/>
    </location>
</feature>
<keyword evidence="11" id="KW-1185">Reference proteome</keyword>
<evidence type="ECO:0000256" key="3">
    <source>
        <dbReference type="ARBA" id="ARBA00022801"/>
    </source>
</evidence>
<dbReference type="FunFam" id="3.40.50.1470:FF:000001">
    <property type="entry name" value="Peptidyl-tRNA hydrolase"/>
    <property type="match status" value="1"/>
</dbReference>
<sequence>MPVIIGLGNPGHKYAGTRHNIGFQLIDALADAMSVRMGPGKGPFHVGKGRHGGHNVYLVKPSTFMNNSGDAVQQVLHWYKEEPENCLICYDDLHLDIGTIRLRPGGSAGGHNGIQDIIHKLGTKSFPRLRIGIGDHYPKGQQARYVLSPFSKEEQQLMNSTLDRAVDASFAFIREGIDQAMNDFN</sequence>
<evidence type="ECO:0000256" key="7">
    <source>
        <dbReference type="HAMAP-Rule" id="MF_00083"/>
    </source>
</evidence>
<dbReference type="GO" id="GO:0072344">
    <property type="term" value="P:rescue of stalled ribosome"/>
    <property type="evidence" value="ECO:0007669"/>
    <property type="project" value="UniProtKB-UniRule"/>
</dbReference>
<feature type="binding site" evidence="7">
    <location>
        <position position="112"/>
    </location>
    <ligand>
        <name>tRNA</name>
        <dbReference type="ChEBI" id="CHEBI:17843"/>
    </ligand>
</feature>
<comment type="subcellular location">
    <subcellularLocation>
        <location evidence="7">Cytoplasm</location>
    </subcellularLocation>
</comment>
<evidence type="ECO:0000256" key="1">
    <source>
        <dbReference type="ARBA" id="ARBA00013260"/>
    </source>
</evidence>
<comment type="subunit">
    <text evidence="7">Monomer.</text>
</comment>
<dbReference type="AlphaFoldDB" id="A0A521D6A1"/>
<dbReference type="GO" id="GO:0004045">
    <property type="term" value="F:peptidyl-tRNA hydrolase activity"/>
    <property type="evidence" value="ECO:0007669"/>
    <property type="project" value="UniProtKB-UniRule"/>
</dbReference>
<dbReference type="Gene3D" id="3.40.50.1470">
    <property type="entry name" value="Peptidyl-tRNA hydrolase"/>
    <property type="match status" value="1"/>
</dbReference>
<feature type="site" description="Stabilizes the basic form of H active site to accept a proton" evidence="7">
    <location>
        <position position="91"/>
    </location>
</feature>
<keyword evidence="4 7" id="KW-0694">RNA-binding</keyword>
<dbReference type="PROSITE" id="PS01195">
    <property type="entry name" value="PEPT_TRNA_HYDROL_1"/>
    <property type="match status" value="1"/>
</dbReference>
<dbReference type="PANTHER" id="PTHR17224">
    <property type="entry name" value="PEPTIDYL-TRNA HYDROLASE"/>
    <property type="match status" value="1"/>
</dbReference>